<dbReference type="Proteomes" id="UP000233100">
    <property type="component" value="Chromosome 8"/>
</dbReference>
<proteinExistence type="evidence at transcript level"/>
<dbReference type="AlphaFoldDB" id="I7G846"/>
<keyword evidence="3" id="KW-1185">Reference proteome</keyword>
<protein>
    <submittedName>
        <fullName evidence="1">Macaca fascicularis brain cDNA clone: QmoA-10274, similar to human vacuolar protein sorting 33A (yeast) (VPS33A), mRNA, RefSeq: NM_022916.3</fullName>
    </submittedName>
</protein>
<dbReference type="PANTHER" id="PTHR46254">
    <property type="entry name" value="PROTEIN GVQW1-RELATED"/>
    <property type="match status" value="1"/>
</dbReference>
<sequence>MESCSVTQAGVQWRGLSSLQPPPPRFKQVSCLSLLSSWDYRHPTTPGQFLYF</sequence>
<evidence type="ECO:0000313" key="1">
    <source>
        <dbReference type="EMBL" id="BAE90853.1"/>
    </source>
</evidence>
<dbReference type="PANTHER" id="PTHR46254:SF6">
    <property type="entry name" value="HIGH MOBILITY GROUP AT-HOOK 2"/>
    <property type="match status" value="1"/>
</dbReference>
<accession>I7G846</accession>
<name>I7G846_MACFA</name>
<evidence type="ECO:0000313" key="2">
    <source>
        <dbReference type="Ensembl" id="ENSMFAP00000063359.1"/>
    </source>
</evidence>
<reference evidence="2 3" key="2">
    <citation type="submission" date="2013-03" db="EMBL/GenBank/DDBJ databases">
        <authorList>
            <person name="Warren W."/>
            <person name="Wilson R.K."/>
        </authorList>
    </citation>
    <scope>NUCLEOTIDE SEQUENCE</scope>
</reference>
<dbReference type="EMBL" id="AB173791">
    <property type="protein sequence ID" value="BAE90853.1"/>
    <property type="molecule type" value="mRNA"/>
</dbReference>
<evidence type="ECO:0000313" key="3">
    <source>
        <dbReference type="Proteomes" id="UP000233100"/>
    </source>
</evidence>
<organism evidence="1">
    <name type="scientific">Macaca fascicularis</name>
    <name type="common">Crab-eating macaque</name>
    <name type="synonym">Cynomolgus monkey</name>
    <dbReference type="NCBI Taxonomy" id="9541"/>
    <lineage>
        <taxon>Eukaryota</taxon>
        <taxon>Metazoa</taxon>
        <taxon>Chordata</taxon>
        <taxon>Craniata</taxon>
        <taxon>Vertebrata</taxon>
        <taxon>Euteleostomi</taxon>
        <taxon>Mammalia</taxon>
        <taxon>Eutheria</taxon>
        <taxon>Euarchontoglires</taxon>
        <taxon>Primates</taxon>
        <taxon>Haplorrhini</taxon>
        <taxon>Catarrhini</taxon>
        <taxon>Cercopithecidae</taxon>
        <taxon>Cercopithecinae</taxon>
        <taxon>Macaca</taxon>
    </lineage>
</organism>
<reference evidence="2" key="3">
    <citation type="submission" date="2025-05" db="UniProtKB">
        <authorList>
            <consortium name="Ensembl"/>
        </authorList>
    </citation>
    <scope>IDENTIFICATION</scope>
</reference>
<dbReference type="GeneTree" id="ENSGT01050000247982"/>
<reference evidence="1" key="1">
    <citation type="journal article" date="2007" name="PLoS Biol.">
        <title>Rate of evolution in brain-expressed genes in humans and other primates.</title>
        <authorList>
            <person name="Wang H.-Y."/>
            <person name="Chien H.-C."/>
            <person name="Osada N."/>
            <person name="Hashimoto K."/>
            <person name="Sugano S."/>
            <person name="Gojobori T."/>
            <person name="Chou C.-K."/>
            <person name="Tsai S.-F."/>
            <person name="Wu C.-I."/>
            <person name="Shen C.-K.J."/>
        </authorList>
    </citation>
    <scope>NUCLEOTIDE SEQUENCE</scope>
</reference>
<dbReference type="Ensembl" id="ENSMFAT00000086583.1">
    <property type="protein sequence ID" value="ENSMFAP00000063359.1"/>
    <property type="gene ID" value="ENSMFAG00000051224.1"/>
</dbReference>